<proteinExistence type="inferred from homology"/>
<evidence type="ECO:0000256" key="3">
    <source>
        <dbReference type="ARBA" id="ARBA00022603"/>
    </source>
</evidence>
<feature type="binding site" evidence="7">
    <location>
        <position position="114"/>
    </location>
    <ligand>
        <name>S-adenosyl-L-methionine</name>
        <dbReference type="ChEBI" id="CHEBI:59789"/>
    </ligand>
</feature>
<dbReference type="NCBIfam" id="TIGR00091">
    <property type="entry name" value="tRNA (guanosine(46)-N7)-methyltransferase TrmB"/>
    <property type="match status" value="1"/>
</dbReference>
<feature type="binding site" evidence="7">
    <location>
        <position position="173"/>
    </location>
    <ligand>
        <name>substrate</name>
    </ligand>
</feature>
<feature type="binding site" evidence="7">
    <location>
        <begin position="205"/>
        <end position="208"/>
    </location>
    <ligand>
        <name>substrate</name>
    </ligand>
</feature>
<feature type="binding site" evidence="7">
    <location>
        <position position="87"/>
    </location>
    <ligand>
        <name>S-adenosyl-L-methionine</name>
        <dbReference type="ChEBI" id="CHEBI:59789"/>
    </ligand>
</feature>
<dbReference type="Proteomes" id="UP001589750">
    <property type="component" value="Unassembled WGS sequence"/>
</dbReference>
<keyword evidence="3 7" id="KW-0489">Methyltransferase</keyword>
<dbReference type="RefSeq" id="WP_140008208.1">
    <property type="nucleotide sequence ID" value="NZ_JBHMDG010000035.1"/>
</dbReference>
<dbReference type="InterPro" id="IPR055361">
    <property type="entry name" value="tRNA_methyltr_TrmB_bact"/>
</dbReference>
<evidence type="ECO:0000256" key="5">
    <source>
        <dbReference type="ARBA" id="ARBA00022691"/>
    </source>
</evidence>
<keyword evidence="10" id="KW-1185">Reference proteome</keyword>
<dbReference type="HAMAP" id="MF_01057">
    <property type="entry name" value="tRNA_methyltr_TrmB"/>
    <property type="match status" value="1"/>
</dbReference>
<reference evidence="9 10" key="1">
    <citation type="submission" date="2024-09" db="EMBL/GenBank/DDBJ databases">
        <authorList>
            <person name="Sun Q."/>
            <person name="Mori K."/>
        </authorList>
    </citation>
    <scope>NUCLEOTIDE SEQUENCE [LARGE SCALE GENOMIC DNA]</scope>
    <source>
        <strain evidence="9 10">JCM 9626</strain>
    </source>
</reference>
<evidence type="ECO:0000256" key="4">
    <source>
        <dbReference type="ARBA" id="ARBA00022679"/>
    </source>
</evidence>
<dbReference type="SUPFAM" id="SSF53335">
    <property type="entry name" value="S-adenosyl-L-methionine-dependent methyltransferases"/>
    <property type="match status" value="1"/>
</dbReference>
<comment type="pathway">
    <text evidence="7">tRNA modification; N(7)-methylguanine-tRNA biosynthesis.</text>
</comment>
<organism evidence="9 10">
    <name type="scientific">Nocardioides plantarum</name>
    <dbReference type="NCBI Taxonomy" id="29299"/>
    <lineage>
        <taxon>Bacteria</taxon>
        <taxon>Bacillati</taxon>
        <taxon>Actinomycetota</taxon>
        <taxon>Actinomycetes</taxon>
        <taxon>Propionibacteriales</taxon>
        <taxon>Nocardioidaceae</taxon>
        <taxon>Nocardioides</taxon>
    </lineage>
</organism>
<evidence type="ECO:0000256" key="8">
    <source>
        <dbReference type="SAM" id="MobiDB-lite"/>
    </source>
</evidence>
<evidence type="ECO:0000313" key="10">
    <source>
        <dbReference type="Proteomes" id="UP001589750"/>
    </source>
</evidence>
<dbReference type="EC" id="2.1.1.33" evidence="7"/>
<keyword evidence="5 7" id="KW-0949">S-adenosyl-L-methionine</keyword>
<protein>
    <recommendedName>
        <fullName evidence="7">tRNA (guanine-N(7)-)-methyltransferase</fullName>
        <ecNumber evidence="7">2.1.1.33</ecNumber>
    </recommendedName>
    <alternativeName>
        <fullName evidence="7">tRNA (guanine(46)-N(7))-methyltransferase</fullName>
    </alternativeName>
    <alternativeName>
        <fullName evidence="7">tRNA(m7G46)-methyltransferase</fullName>
    </alternativeName>
</protein>
<name>A0ABV5KFX0_9ACTN</name>
<dbReference type="EMBL" id="JBHMDG010000035">
    <property type="protein sequence ID" value="MFB9315637.1"/>
    <property type="molecule type" value="Genomic_DNA"/>
</dbReference>
<evidence type="ECO:0000256" key="7">
    <source>
        <dbReference type="HAMAP-Rule" id="MF_01057"/>
    </source>
</evidence>
<accession>A0ABV5KFX0</accession>
<dbReference type="Pfam" id="PF02390">
    <property type="entry name" value="Methyltransf_4"/>
    <property type="match status" value="1"/>
</dbReference>
<dbReference type="CDD" id="cd02440">
    <property type="entry name" value="AdoMet_MTases"/>
    <property type="match status" value="1"/>
</dbReference>
<evidence type="ECO:0000313" key="9">
    <source>
        <dbReference type="EMBL" id="MFB9315637.1"/>
    </source>
</evidence>
<feature type="binding site" evidence="7">
    <location>
        <position position="141"/>
    </location>
    <ligand>
        <name>substrate</name>
    </ligand>
</feature>
<keyword evidence="4 7" id="KW-0808">Transferase</keyword>
<dbReference type="PANTHER" id="PTHR23417:SF14">
    <property type="entry name" value="PENTACOTRIPEPTIDE-REPEAT REGION OF PRORP DOMAIN-CONTAINING PROTEIN"/>
    <property type="match status" value="1"/>
</dbReference>
<keyword evidence="6 7" id="KW-0819">tRNA processing</keyword>
<dbReference type="Gene3D" id="3.40.50.150">
    <property type="entry name" value="Vaccinia Virus protein VP39"/>
    <property type="match status" value="1"/>
</dbReference>
<sequence length="251" mass="27585">MDDGRRVREVLSYSRRGSRFTPRQAAAWEAHHGRWVVPDEAVDEPGFSWSPWFGRAAPLAIEVGSGIGEATVSLAAARPATNVLALEVWRPGVAETLARVAEAGLTNVRVCEVDAAWVLEHLVEPDSLDELWTFFPDPWHKAKHHKRRLLGPAFAATAARRLRPGASWRLATDWAAYAEQMVAVLDAEPRLEGGVVERWPERPVTKFERKGLAVGRSITDLAYRRVAGGPGLAGDRRPRSAEPHATGPEAS</sequence>
<comment type="caution">
    <text evidence="7">Lacks conserved residue(s) required for the propagation of feature annotation.</text>
</comment>
<dbReference type="PROSITE" id="PS51625">
    <property type="entry name" value="SAM_MT_TRMB"/>
    <property type="match status" value="1"/>
</dbReference>
<comment type="catalytic activity">
    <reaction evidence="1 7">
        <text>guanosine(46) in tRNA + S-adenosyl-L-methionine = N(7)-methylguanosine(46) in tRNA + S-adenosyl-L-homocysteine</text>
        <dbReference type="Rhea" id="RHEA:42708"/>
        <dbReference type="Rhea" id="RHEA-COMP:10188"/>
        <dbReference type="Rhea" id="RHEA-COMP:10189"/>
        <dbReference type="ChEBI" id="CHEBI:57856"/>
        <dbReference type="ChEBI" id="CHEBI:59789"/>
        <dbReference type="ChEBI" id="CHEBI:74269"/>
        <dbReference type="ChEBI" id="CHEBI:74480"/>
        <dbReference type="EC" id="2.1.1.33"/>
    </reaction>
</comment>
<dbReference type="PANTHER" id="PTHR23417">
    <property type="entry name" value="3-DEOXY-D-MANNO-OCTULOSONIC-ACID TRANSFERASE/TRNA GUANINE-N 7 - -METHYLTRANSFERASE"/>
    <property type="match status" value="1"/>
</dbReference>
<dbReference type="GO" id="GO:0008176">
    <property type="term" value="F:tRNA (guanine(46)-N7)-methyltransferase activity"/>
    <property type="evidence" value="ECO:0007669"/>
    <property type="project" value="UniProtKB-EC"/>
</dbReference>
<feature type="binding site" evidence="7">
    <location>
        <position position="62"/>
    </location>
    <ligand>
        <name>S-adenosyl-L-methionine</name>
        <dbReference type="ChEBI" id="CHEBI:59789"/>
    </ligand>
</feature>
<feature type="region of interest" description="Disordered" evidence="8">
    <location>
        <begin position="227"/>
        <end position="251"/>
    </location>
</feature>
<dbReference type="InterPro" id="IPR029063">
    <property type="entry name" value="SAM-dependent_MTases_sf"/>
</dbReference>
<evidence type="ECO:0000256" key="6">
    <source>
        <dbReference type="ARBA" id="ARBA00022694"/>
    </source>
</evidence>
<comment type="function">
    <text evidence="2 7">Catalyzes the formation of N(7)-methylguanine at position 46 (m7G46) in tRNA.</text>
</comment>
<evidence type="ECO:0000256" key="2">
    <source>
        <dbReference type="ARBA" id="ARBA00003015"/>
    </source>
</evidence>
<feature type="binding site" evidence="7">
    <location>
        <position position="137"/>
    </location>
    <ligand>
        <name>S-adenosyl-L-methionine</name>
        <dbReference type="ChEBI" id="CHEBI:59789"/>
    </ligand>
</feature>
<evidence type="ECO:0000256" key="1">
    <source>
        <dbReference type="ARBA" id="ARBA00000142"/>
    </source>
</evidence>
<gene>
    <name evidence="7 9" type="primary">trmB</name>
    <name evidence="9" type="ORF">ACFFRI_21515</name>
</gene>
<comment type="similarity">
    <text evidence="7">Belongs to the class I-like SAM-binding methyltransferase superfamily. TrmB family.</text>
</comment>
<dbReference type="InterPro" id="IPR003358">
    <property type="entry name" value="tRNA_(Gua-N-7)_MeTrfase_Trmb"/>
</dbReference>
<comment type="caution">
    <text evidence="9">The sequence shown here is derived from an EMBL/GenBank/DDBJ whole genome shotgun (WGS) entry which is preliminary data.</text>
</comment>